<evidence type="ECO:0000313" key="4">
    <source>
        <dbReference type="EMBL" id="HHY26378.1"/>
    </source>
</evidence>
<dbReference type="Proteomes" id="UP000553059">
    <property type="component" value="Unassembled WGS sequence"/>
</dbReference>
<dbReference type="InterPro" id="IPR007391">
    <property type="entry name" value="Vancomycin_resist_VanW"/>
</dbReference>
<organism evidence="4 5">
    <name type="scientific">Desulfitobacterium dehalogenans</name>
    <dbReference type="NCBI Taxonomy" id="36854"/>
    <lineage>
        <taxon>Bacteria</taxon>
        <taxon>Bacillati</taxon>
        <taxon>Bacillota</taxon>
        <taxon>Clostridia</taxon>
        <taxon>Eubacteriales</taxon>
        <taxon>Desulfitobacteriaceae</taxon>
        <taxon>Desulfitobacterium</taxon>
    </lineage>
</organism>
<dbReference type="PANTHER" id="PTHR35788:SF1">
    <property type="entry name" value="EXPORTED PROTEIN"/>
    <property type="match status" value="1"/>
</dbReference>
<name>A0A7C7D8X3_9FIRM</name>
<dbReference type="SMART" id="SM01208">
    <property type="entry name" value="G5"/>
    <property type="match status" value="1"/>
</dbReference>
<gene>
    <name evidence="4" type="ORF">GX523_06435</name>
</gene>
<dbReference type="EMBL" id="DUTF01000146">
    <property type="protein sequence ID" value="HHY26378.1"/>
    <property type="molecule type" value="Genomic_DNA"/>
</dbReference>
<dbReference type="InterPro" id="IPR011098">
    <property type="entry name" value="G5_dom"/>
</dbReference>
<evidence type="ECO:0000256" key="1">
    <source>
        <dbReference type="ARBA" id="ARBA00022729"/>
    </source>
</evidence>
<dbReference type="InterPro" id="IPR052913">
    <property type="entry name" value="Glycopeptide_resist_protein"/>
</dbReference>
<dbReference type="PANTHER" id="PTHR35788">
    <property type="entry name" value="EXPORTED PROTEIN-RELATED"/>
    <property type="match status" value="1"/>
</dbReference>
<dbReference type="PROSITE" id="PS51109">
    <property type="entry name" value="G5"/>
    <property type="match status" value="1"/>
</dbReference>
<evidence type="ECO:0000259" key="3">
    <source>
        <dbReference type="PROSITE" id="PS51109"/>
    </source>
</evidence>
<evidence type="ECO:0000256" key="2">
    <source>
        <dbReference type="SAM" id="MobiDB-lite"/>
    </source>
</evidence>
<proteinExistence type="predicted"/>
<dbReference type="InterPro" id="IPR022029">
    <property type="entry name" value="YoaR-like_PG-bd"/>
</dbReference>
<comment type="caution">
    <text evidence="4">The sequence shown here is derived from an EMBL/GenBank/DDBJ whole genome shotgun (WGS) entry which is preliminary data.</text>
</comment>
<dbReference type="Pfam" id="PF04294">
    <property type="entry name" value="VanW"/>
    <property type="match status" value="1"/>
</dbReference>
<sequence length="492" mass="53115">MKTKKYVVLALLFISLTLAITLGINFMLYAQDDHLFSEGITISGIDVGNLTKEQAQNKINDTIERWLGEPLEFQVGGEVTSLPLAALNPKVDLDTPLDEAYKIGRKASLFARTQKVNAAQGSRFELGLQWDEQTLSETIAGSLAVFNKEPVDASFRINEKNLMEIQPEQPGQAVQTDVILNQIKELEILQDPAPIKVELQEVAPALRAADLEAKKIDGLIASHTTWFDASNIERTANVRLAAEALDGALIEPGQIISFNEIVGERTGDKGYQDALIVVNGEFVPGLGGGICQVSSTLYNTGLLANLKIEERVNHGLAVAYVPLGQDATVVYGAIDLKMRNNTGGYLLLRTKLTNGSVTIEFYGKKTSGQEVVITNQVEKVIPFETEIIQDPTLAPGTQIIKQNGQNGYIATATRTVKVNGQVVETQSLGKSSYIPSNQIIVKGPALPAQPKPDPKPDPTPEQPAPETPQGSETPLEPNEPESGSGTEADAEV</sequence>
<dbReference type="Pfam" id="PF07501">
    <property type="entry name" value="G5"/>
    <property type="match status" value="1"/>
</dbReference>
<keyword evidence="1" id="KW-0732">Signal</keyword>
<feature type="domain" description="G5" evidence="3">
    <location>
        <begin position="366"/>
        <end position="446"/>
    </location>
</feature>
<dbReference type="AlphaFoldDB" id="A0A7C7D8X3"/>
<feature type="region of interest" description="Disordered" evidence="2">
    <location>
        <begin position="443"/>
        <end position="492"/>
    </location>
</feature>
<accession>A0A7C7D8X3</accession>
<evidence type="ECO:0000313" key="5">
    <source>
        <dbReference type="Proteomes" id="UP000553059"/>
    </source>
</evidence>
<protein>
    <recommendedName>
        <fullName evidence="3">G5 domain-containing protein</fullName>
    </recommendedName>
</protein>
<dbReference type="Pfam" id="PF12229">
    <property type="entry name" value="PG_binding_4"/>
    <property type="match status" value="1"/>
</dbReference>
<dbReference type="Gene3D" id="2.20.230.10">
    <property type="entry name" value="Resuscitation-promoting factor rpfb"/>
    <property type="match status" value="1"/>
</dbReference>
<reference evidence="4 5" key="1">
    <citation type="journal article" date="2020" name="Biotechnol. Biofuels">
        <title>New insights from the biogas microbiome by comprehensive genome-resolved metagenomics of nearly 1600 species originating from multiple anaerobic digesters.</title>
        <authorList>
            <person name="Campanaro S."/>
            <person name="Treu L."/>
            <person name="Rodriguez-R L.M."/>
            <person name="Kovalovszki A."/>
            <person name="Ziels R.M."/>
            <person name="Maus I."/>
            <person name="Zhu X."/>
            <person name="Kougias P.G."/>
            <person name="Basile A."/>
            <person name="Luo G."/>
            <person name="Schluter A."/>
            <person name="Konstantinidis K.T."/>
            <person name="Angelidaki I."/>
        </authorList>
    </citation>
    <scope>NUCLEOTIDE SEQUENCE [LARGE SCALE GENOMIC DNA]</scope>
    <source>
        <strain evidence="4">AS05jafATM_4</strain>
    </source>
</reference>